<dbReference type="Gene3D" id="3.30.70.270">
    <property type="match status" value="1"/>
</dbReference>
<evidence type="ECO:0000313" key="10">
    <source>
        <dbReference type="EMBL" id="MCH4295374.1"/>
    </source>
</evidence>
<sequence>MFRALFGSLSILILGLCLSVARADHGSYHYHNTLEFQHFSSSDGLNQNTITSLYTDKAGMLWIGTQDGLHYFNGQEFGLFLPNPNDDTSISEGYLTDIVQDPEGFLWVATYTQGINRLDLKTGKFTRFGSESGLAELRVTQLAVIGDSLWIGTEKGLFAMQRKSGQIRPIPLGNALHPRITALGNVADEYLLVGTREHGTYAVSSNNIVRLKLPADQPVNRIRSLNGNAYLAIGKSLWRYELDTHIARELWQSEPQSFFQGDLRDFTLASDTEIWAIAPGAGLIELKNTDRWHARYHRNDSRSFRDVSDNNLMSILLDPNGVLWLGGSYSGLDKINIQRQYFEHLFDNNIALPKQINMVRAIHQTPDGTLWIGTEGAGVKTLNPYEDGYHYRNDLFANALGVAQESFSLVVRDIQADDSGTLWFASNFGLGKLAQDGSFSLFQPEKLHGQGRSLAFDGRGNIWMGSDEGLYNMPLNGDKLQTFHLEALLDGRLPLSQILVLRFIDDWLWIGTLDGLMRLNPVSGAIETFTHLANDTNSLGNNRVRDIYQAANGDIWVGTHGGISIFSHSKNGWKISHLNAEQGVPSDTVYAILEDKLGQFWFSSNAGISRYIPGEERVVTFNKFEGLQEQEYNGGVKLAGKDGYFWFGGINGITRFRPEHIPKVRHEPAMALTSYSIGGKRTRVLDLSAPPEVNMEYDDKVVSFEVTSLDFSYPGEDRFAFFLQGFDNQWRSAQALSHITYTNLSPGSYLLRVRHGLNANPLGHQVMTIALNVNAPFYRTAPAYVVYAVLLLGILGWFWRERQTKKAQRLEFETSIRTSEERLKLALWASGDGMWDWNIPSGKVFRTRMHPHMEQQVDGPVLFEKIHTEDKAKVLQAVDKHIDGERAFYEAEYRIEETPGQWIWVLDRGKVVERDKDGNPLRMVGTHKDITNRKNIENELRLSAQVLASMNEAVVVGSLDYRVASVNPAFTLITGFTPQQVEGKHFLFLAHDRDQRLLYEAIEQQLLRSKHWAGELKIRTRDQRAILIWLEINQVLDTKSEASHFVAVFTDITDRKKAEEDLRQLASFDPLTQLPNRTLFQDRLGHALAQAHRAESMVALLFLDLDRFKHINDSMGHHIGDLLLKSVAHRLQNCVREGDTVARLGGDEFTIILEGVHKTKAATVIAEKLIRAFQTPFILEDQVLTISPSIGISLYPLDAEDSASLIKFADTAMYHAKSLGRNNFQFYTSRLNEYAMRHVQLEAGLKQAIGRRELSLAFQPKFRVSDGRITGFEALLRWHSGELGPISPAEFIPLAEEIGVINQLGHWVVNEACSHMANWAQQGFDNLHVAVNLSARQLKADILSTIEVALAVAGLPAKCLELELTESMIMKSPQESVAVLQRLKALGVSLAVDDFGTGYSSLAYLKRFPLDTLKIDREFVRDISTDPDDAAITGAIIALAHSLELNVVAEGVENEAQLEHLRRHGCDEVQGFMLGKPMSASEALALLREKATSEQP</sequence>
<evidence type="ECO:0000259" key="8">
    <source>
        <dbReference type="PROSITE" id="PS50883"/>
    </source>
</evidence>
<accession>A0AAJ1BIG2</accession>
<dbReference type="Pfam" id="PF00563">
    <property type="entry name" value="EAL"/>
    <property type="match status" value="1"/>
</dbReference>
<dbReference type="SMART" id="SM00091">
    <property type="entry name" value="PAS"/>
    <property type="match status" value="1"/>
</dbReference>
<dbReference type="EC" id="3.1.4.52" evidence="2"/>
<feature type="signal peptide" evidence="5">
    <location>
        <begin position="1"/>
        <end position="23"/>
    </location>
</feature>
<evidence type="ECO:0000313" key="11">
    <source>
        <dbReference type="Proteomes" id="UP001297581"/>
    </source>
</evidence>
<dbReference type="InterPro" id="IPR029787">
    <property type="entry name" value="Nucleotide_cyclase"/>
</dbReference>
<dbReference type="Gene3D" id="2.60.40.10">
    <property type="entry name" value="Immunoglobulins"/>
    <property type="match status" value="1"/>
</dbReference>
<dbReference type="SUPFAM" id="SSF141868">
    <property type="entry name" value="EAL domain-like"/>
    <property type="match status" value="1"/>
</dbReference>
<dbReference type="InterPro" id="IPR013783">
    <property type="entry name" value="Ig-like_fold"/>
</dbReference>
<dbReference type="Pfam" id="PF00990">
    <property type="entry name" value="GGDEF"/>
    <property type="match status" value="1"/>
</dbReference>
<dbReference type="InterPro" id="IPR043128">
    <property type="entry name" value="Rev_trsase/Diguanyl_cyclase"/>
</dbReference>
<dbReference type="RefSeq" id="WP_240591590.1">
    <property type="nucleotide sequence ID" value="NZ_JAKUDL010000004.1"/>
</dbReference>
<dbReference type="PANTHER" id="PTHR44757:SF2">
    <property type="entry name" value="BIOFILM ARCHITECTURE MAINTENANCE PROTEIN MBAA"/>
    <property type="match status" value="1"/>
</dbReference>
<proteinExistence type="predicted"/>
<dbReference type="SMART" id="SM00052">
    <property type="entry name" value="EAL"/>
    <property type="match status" value="1"/>
</dbReference>
<dbReference type="CDD" id="cd00130">
    <property type="entry name" value="PAS"/>
    <property type="match status" value="2"/>
</dbReference>
<dbReference type="InterPro" id="IPR013655">
    <property type="entry name" value="PAS_fold_3"/>
</dbReference>
<dbReference type="GO" id="GO:0071732">
    <property type="term" value="P:cellular response to nitric oxide"/>
    <property type="evidence" value="ECO:0007669"/>
    <property type="project" value="UniProtKB-ARBA"/>
</dbReference>
<reference evidence="10 11" key="1">
    <citation type="submission" date="2022-02" db="EMBL/GenBank/DDBJ databases">
        <title>The genome sequence of Shewanella sp. 3B26.</title>
        <authorList>
            <person name="Du J."/>
        </authorList>
    </citation>
    <scope>NUCLEOTIDE SEQUENCE [LARGE SCALE GENOMIC DNA]</scope>
    <source>
        <strain evidence="10 11">3B26</strain>
    </source>
</reference>
<dbReference type="PROSITE" id="PS50113">
    <property type="entry name" value="PAC"/>
    <property type="match status" value="2"/>
</dbReference>
<dbReference type="InterPro" id="IPR011123">
    <property type="entry name" value="Y_Y_Y"/>
</dbReference>
<dbReference type="EMBL" id="JAKUDL010000004">
    <property type="protein sequence ID" value="MCH4295374.1"/>
    <property type="molecule type" value="Genomic_DNA"/>
</dbReference>
<dbReference type="FunFam" id="3.20.20.450:FF:000001">
    <property type="entry name" value="Cyclic di-GMP phosphodiesterase yahA"/>
    <property type="match status" value="1"/>
</dbReference>
<keyword evidence="5" id="KW-0732">Signal</keyword>
<dbReference type="PROSITE" id="PS50887">
    <property type="entry name" value="GGDEF"/>
    <property type="match status" value="1"/>
</dbReference>
<feature type="domain" description="EAL" evidence="8">
    <location>
        <begin position="1238"/>
        <end position="1491"/>
    </location>
</feature>
<dbReference type="Proteomes" id="UP001297581">
    <property type="component" value="Unassembled WGS sequence"/>
</dbReference>
<evidence type="ECO:0000259" key="9">
    <source>
        <dbReference type="PROSITE" id="PS50887"/>
    </source>
</evidence>
<feature type="domain" description="PAC" evidence="7">
    <location>
        <begin position="1012"/>
        <end position="1064"/>
    </location>
</feature>
<dbReference type="FunFam" id="3.30.70.270:FF:000001">
    <property type="entry name" value="Diguanylate cyclase domain protein"/>
    <property type="match status" value="1"/>
</dbReference>
<dbReference type="Pfam" id="PF07494">
    <property type="entry name" value="Reg_prop"/>
    <property type="match status" value="3"/>
</dbReference>
<dbReference type="InterPro" id="IPR015943">
    <property type="entry name" value="WD40/YVTN_repeat-like_dom_sf"/>
</dbReference>
<dbReference type="InterPro" id="IPR001633">
    <property type="entry name" value="EAL_dom"/>
</dbReference>
<evidence type="ECO:0000256" key="1">
    <source>
        <dbReference type="ARBA" id="ARBA00001946"/>
    </source>
</evidence>
<comment type="catalytic activity">
    <reaction evidence="4">
        <text>3',3'-c-di-GMP + H2O = 5'-phosphoguanylyl(3'-&gt;5')guanosine + H(+)</text>
        <dbReference type="Rhea" id="RHEA:24902"/>
        <dbReference type="ChEBI" id="CHEBI:15377"/>
        <dbReference type="ChEBI" id="CHEBI:15378"/>
        <dbReference type="ChEBI" id="CHEBI:58754"/>
        <dbReference type="ChEBI" id="CHEBI:58805"/>
        <dbReference type="EC" id="3.1.4.52"/>
    </reaction>
    <physiologicalReaction direction="left-to-right" evidence="4">
        <dbReference type="Rhea" id="RHEA:24903"/>
    </physiologicalReaction>
</comment>
<dbReference type="Pfam" id="PF13426">
    <property type="entry name" value="PAS_9"/>
    <property type="match status" value="1"/>
</dbReference>
<comment type="cofactor">
    <cofactor evidence="1">
        <name>Mg(2+)</name>
        <dbReference type="ChEBI" id="CHEBI:18420"/>
    </cofactor>
</comment>
<name>A0AAJ1BIG2_9GAMM</name>
<dbReference type="SUPFAM" id="SSF55073">
    <property type="entry name" value="Nucleotide cyclase"/>
    <property type="match status" value="1"/>
</dbReference>
<dbReference type="Gene3D" id="2.130.10.10">
    <property type="entry name" value="YVTN repeat-like/Quinoprotein amine dehydrogenase"/>
    <property type="match status" value="2"/>
</dbReference>
<dbReference type="SUPFAM" id="SSF63829">
    <property type="entry name" value="Calcium-dependent phosphotriesterase"/>
    <property type="match status" value="3"/>
</dbReference>
<dbReference type="CDD" id="cd01949">
    <property type="entry name" value="GGDEF"/>
    <property type="match status" value="1"/>
</dbReference>
<evidence type="ECO:0000256" key="2">
    <source>
        <dbReference type="ARBA" id="ARBA00012282"/>
    </source>
</evidence>
<evidence type="ECO:0000256" key="4">
    <source>
        <dbReference type="ARBA" id="ARBA00051114"/>
    </source>
</evidence>
<gene>
    <name evidence="10" type="ORF">MJ923_13770</name>
</gene>
<dbReference type="InterPro" id="IPR000700">
    <property type="entry name" value="PAS-assoc_C"/>
</dbReference>
<dbReference type="Gene3D" id="3.30.450.20">
    <property type="entry name" value="PAS domain"/>
    <property type="match status" value="2"/>
</dbReference>
<dbReference type="NCBIfam" id="TIGR00254">
    <property type="entry name" value="GGDEF"/>
    <property type="match status" value="1"/>
</dbReference>
<dbReference type="SMART" id="SM00267">
    <property type="entry name" value="GGDEF"/>
    <property type="match status" value="1"/>
</dbReference>
<dbReference type="NCBIfam" id="TIGR00229">
    <property type="entry name" value="sensory_box"/>
    <property type="match status" value="2"/>
</dbReference>
<keyword evidence="3" id="KW-0973">c-di-GMP</keyword>
<dbReference type="InterPro" id="IPR011110">
    <property type="entry name" value="Reg_prop"/>
</dbReference>
<dbReference type="InterPro" id="IPR001610">
    <property type="entry name" value="PAC"/>
</dbReference>
<evidence type="ECO:0000259" key="6">
    <source>
        <dbReference type="PROSITE" id="PS50112"/>
    </source>
</evidence>
<dbReference type="InterPro" id="IPR000160">
    <property type="entry name" value="GGDEF_dom"/>
</dbReference>
<dbReference type="CDD" id="cd01948">
    <property type="entry name" value="EAL"/>
    <property type="match status" value="1"/>
</dbReference>
<dbReference type="Gene3D" id="3.20.20.450">
    <property type="entry name" value="EAL domain"/>
    <property type="match status" value="1"/>
</dbReference>
<keyword evidence="11" id="KW-1185">Reference proteome</keyword>
<organism evidence="10 11">
    <name type="scientific">Shewanella zhuhaiensis</name>
    <dbReference type="NCBI Taxonomy" id="2919576"/>
    <lineage>
        <taxon>Bacteria</taxon>
        <taxon>Pseudomonadati</taxon>
        <taxon>Pseudomonadota</taxon>
        <taxon>Gammaproteobacteria</taxon>
        <taxon>Alteromonadales</taxon>
        <taxon>Shewanellaceae</taxon>
        <taxon>Shewanella</taxon>
    </lineage>
</organism>
<dbReference type="Pfam" id="PF08447">
    <property type="entry name" value="PAS_3"/>
    <property type="match status" value="1"/>
</dbReference>
<dbReference type="PROSITE" id="PS50883">
    <property type="entry name" value="EAL"/>
    <property type="match status" value="1"/>
</dbReference>
<evidence type="ECO:0000256" key="3">
    <source>
        <dbReference type="ARBA" id="ARBA00022636"/>
    </source>
</evidence>
<dbReference type="InterPro" id="IPR052155">
    <property type="entry name" value="Biofilm_reg_signaling"/>
</dbReference>
<dbReference type="InterPro" id="IPR035919">
    <property type="entry name" value="EAL_sf"/>
</dbReference>
<feature type="domain" description="GGDEF" evidence="9">
    <location>
        <begin position="1096"/>
        <end position="1229"/>
    </location>
</feature>
<protein>
    <recommendedName>
        <fullName evidence="2">cyclic-guanylate-specific phosphodiesterase</fullName>
        <ecNumber evidence="2">3.1.4.52</ecNumber>
    </recommendedName>
</protein>
<feature type="chain" id="PRO_5042597740" description="cyclic-guanylate-specific phosphodiesterase" evidence="5">
    <location>
        <begin position="24"/>
        <end position="1496"/>
    </location>
</feature>
<feature type="domain" description="PAC" evidence="7">
    <location>
        <begin position="889"/>
        <end position="942"/>
    </location>
</feature>
<dbReference type="InterPro" id="IPR000014">
    <property type="entry name" value="PAS"/>
</dbReference>
<dbReference type="InterPro" id="IPR035965">
    <property type="entry name" value="PAS-like_dom_sf"/>
</dbReference>
<evidence type="ECO:0000259" key="7">
    <source>
        <dbReference type="PROSITE" id="PS50113"/>
    </source>
</evidence>
<dbReference type="Pfam" id="PF07495">
    <property type="entry name" value="Y_Y_Y"/>
    <property type="match status" value="1"/>
</dbReference>
<dbReference type="SMART" id="SM00086">
    <property type="entry name" value="PAC"/>
    <property type="match status" value="2"/>
</dbReference>
<dbReference type="PROSITE" id="PS50112">
    <property type="entry name" value="PAS"/>
    <property type="match status" value="1"/>
</dbReference>
<evidence type="ECO:0000256" key="5">
    <source>
        <dbReference type="SAM" id="SignalP"/>
    </source>
</evidence>
<dbReference type="PANTHER" id="PTHR44757">
    <property type="entry name" value="DIGUANYLATE CYCLASE DGCP"/>
    <property type="match status" value="1"/>
</dbReference>
<dbReference type="SUPFAM" id="SSF55785">
    <property type="entry name" value="PYP-like sensor domain (PAS domain)"/>
    <property type="match status" value="2"/>
</dbReference>
<feature type="domain" description="PAS" evidence="6">
    <location>
        <begin position="939"/>
        <end position="1009"/>
    </location>
</feature>
<dbReference type="GO" id="GO:0071111">
    <property type="term" value="F:cyclic-guanylate-specific phosphodiesterase activity"/>
    <property type="evidence" value="ECO:0007669"/>
    <property type="project" value="UniProtKB-EC"/>
</dbReference>
<comment type="caution">
    <text evidence="10">The sequence shown here is derived from an EMBL/GenBank/DDBJ whole genome shotgun (WGS) entry which is preliminary data.</text>
</comment>